<protein>
    <submittedName>
        <fullName evidence="1">13191_t:CDS:1</fullName>
    </submittedName>
</protein>
<keyword evidence="2" id="KW-1185">Reference proteome</keyword>
<name>A0ACA9PA82_9GLOM</name>
<accession>A0ACA9PA82</accession>
<feature type="non-terminal residue" evidence="1">
    <location>
        <position position="54"/>
    </location>
</feature>
<gene>
    <name evidence="1" type="ORF">DHETER_LOCUS11582</name>
</gene>
<evidence type="ECO:0000313" key="2">
    <source>
        <dbReference type="Proteomes" id="UP000789702"/>
    </source>
</evidence>
<evidence type="ECO:0000313" key="1">
    <source>
        <dbReference type="EMBL" id="CAG8697457.1"/>
    </source>
</evidence>
<proteinExistence type="predicted"/>
<dbReference type="EMBL" id="CAJVPU010025790">
    <property type="protein sequence ID" value="CAG8697457.1"/>
    <property type="molecule type" value="Genomic_DNA"/>
</dbReference>
<organism evidence="1 2">
    <name type="scientific">Dentiscutata heterogama</name>
    <dbReference type="NCBI Taxonomy" id="1316150"/>
    <lineage>
        <taxon>Eukaryota</taxon>
        <taxon>Fungi</taxon>
        <taxon>Fungi incertae sedis</taxon>
        <taxon>Mucoromycota</taxon>
        <taxon>Glomeromycotina</taxon>
        <taxon>Glomeromycetes</taxon>
        <taxon>Diversisporales</taxon>
        <taxon>Gigasporaceae</taxon>
        <taxon>Dentiscutata</taxon>
    </lineage>
</organism>
<dbReference type="Proteomes" id="UP000789702">
    <property type="component" value="Unassembled WGS sequence"/>
</dbReference>
<sequence>TDEKYYYQLVLETNFALGRTADHQWVVHIFAAMGAGATSTIVTNPLWVIKTRFM</sequence>
<feature type="non-terminal residue" evidence="1">
    <location>
        <position position="1"/>
    </location>
</feature>
<reference evidence="1" key="1">
    <citation type="submission" date="2021-06" db="EMBL/GenBank/DDBJ databases">
        <authorList>
            <person name="Kallberg Y."/>
            <person name="Tangrot J."/>
            <person name="Rosling A."/>
        </authorList>
    </citation>
    <scope>NUCLEOTIDE SEQUENCE</scope>
    <source>
        <strain evidence="1">IL203A</strain>
    </source>
</reference>
<comment type="caution">
    <text evidence="1">The sequence shown here is derived from an EMBL/GenBank/DDBJ whole genome shotgun (WGS) entry which is preliminary data.</text>
</comment>